<dbReference type="Pfam" id="PF14534">
    <property type="entry name" value="DUF4440"/>
    <property type="match status" value="1"/>
</dbReference>
<dbReference type="SUPFAM" id="SSF54427">
    <property type="entry name" value="NTF2-like"/>
    <property type="match status" value="1"/>
</dbReference>
<accession>A0A848LX07</accession>
<sequence>MLKPLATCLMLLALAAHAAAPKPEDAVIEALHAGCEAFRTGNESLAAGFLGDGFTLTDTSGNVTTREQTLLELRNKEPRYEVFRNHDMKVRLYGDTAVVNGITSLKGVAGGKPFTSELRFTDTLIKRNGKWRLVASHVSPLPKPKEEKQGRAAPAGR</sequence>
<dbReference type="AlphaFoldDB" id="A0A848LX07"/>
<dbReference type="Gene3D" id="3.10.450.50">
    <property type="match status" value="1"/>
</dbReference>
<proteinExistence type="predicted"/>
<dbReference type="InterPro" id="IPR027843">
    <property type="entry name" value="DUF4440"/>
</dbReference>
<name>A0A848LX07_9BACT</name>
<keyword evidence="5" id="KW-1185">Reference proteome</keyword>
<feature type="chain" id="PRO_5032421240" evidence="2">
    <location>
        <begin position="19"/>
        <end position="157"/>
    </location>
</feature>
<feature type="domain" description="DUF4440" evidence="3">
    <location>
        <begin position="32"/>
        <end position="133"/>
    </location>
</feature>
<gene>
    <name evidence="4" type="ORF">HG543_45875</name>
</gene>
<protein>
    <submittedName>
        <fullName evidence="4">Nuclear transport factor 2 family protein</fullName>
    </submittedName>
</protein>
<dbReference type="RefSeq" id="WP_169351300.1">
    <property type="nucleotide sequence ID" value="NZ_JABBJJ010000388.1"/>
</dbReference>
<feature type="signal peptide" evidence="2">
    <location>
        <begin position="1"/>
        <end position="18"/>
    </location>
</feature>
<reference evidence="4 5" key="1">
    <citation type="submission" date="2020-04" db="EMBL/GenBank/DDBJ databases">
        <title>Draft genome of Pyxidicoccus fallax type strain.</title>
        <authorList>
            <person name="Whitworth D.E."/>
        </authorList>
    </citation>
    <scope>NUCLEOTIDE SEQUENCE [LARGE SCALE GENOMIC DNA]</scope>
    <source>
        <strain evidence="4 5">DSM 14698</strain>
    </source>
</reference>
<feature type="region of interest" description="Disordered" evidence="1">
    <location>
        <begin position="138"/>
        <end position="157"/>
    </location>
</feature>
<evidence type="ECO:0000256" key="1">
    <source>
        <dbReference type="SAM" id="MobiDB-lite"/>
    </source>
</evidence>
<organism evidence="4 5">
    <name type="scientific">Pyxidicoccus fallax</name>
    <dbReference type="NCBI Taxonomy" id="394095"/>
    <lineage>
        <taxon>Bacteria</taxon>
        <taxon>Pseudomonadati</taxon>
        <taxon>Myxococcota</taxon>
        <taxon>Myxococcia</taxon>
        <taxon>Myxococcales</taxon>
        <taxon>Cystobacterineae</taxon>
        <taxon>Myxococcaceae</taxon>
        <taxon>Pyxidicoccus</taxon>
    </lineage>
</organism>
<evidence type="ECO:0000313" key="4">
    <source>
        <dbReference type="EMBL" id="NMO22140.1"/>
    </source>
</evidence>
<dbReference type="Proteomes" id="UP000518300">
    <property type="component" value="Unassembled WGS sequence"/>
</dbReference>
<dbReference type="EMBL" id="JABBJJ010000388">
    <property type="protein sequence ID" value="NMO22140.1"/>
    <property type="molecule type" value="Genomic_DNA"/>
</dbReference>
<evidence type="ECO:0000256" key="2">
    <source>
        <dbReference type="SAM" id="SignalP"/>
    </source>
</evidence>
<keyword evidence="2" id="KW-0732">Signal</keyword>
<dbReference type="InterPro" id="IPR032710">
    <property type="entry name" value="NTF2-like_dom_sf"/>
</dbReference>
<evidence type="ECO:0000313" key="5">
    <source>
        <dbReference type="Proteomes" id="UP000518300"/>
    </source>
</evidence>
<evidence type="ECO:0000259" key="3">
    <source>
        <dbReference type="Pfam" id="PF14534"/>
    </source>
</evidence>
<comment type="caution">
    <text evidence="4">The sequence shown here is derived from an EMBL/GenBank/DDBJ whole genome shotgun (WGS) entry which is preliminary data.</text>
</comment>